<dbReference type="InterPro" id="IPR023927">
    <property type="entry name" value="SbnA"/>
</dbReference>
<evidence type="ECO:0000256" key="3">
    <source>
        <dbReference type="ARBA" id="ARBA00008519"/>
    </source>
</evidence>
<dbReference type="Pfam" id="PF00291">
    <property type="entry name" value="PALP"/>
    <property type="match status" value="1"/>
</dbReference>
<dbReference type="InterPro" id="IPR036052">
    <property type="entry name" value="TrpB-like_PALP_sf"/>
</dbReference>
<evidence type="ECO:0000256" key="8">
    <source>
        <dbReference type="ARBA" id="ARBA00022898"/>
    </source>
</evidence>
<dbReference type="CDD" id="cd01561">
    <property type="entry name" value="CBS_like"/>
    <property type="match status" value="1"/>
</dbReference>
<protein>
    <recommendedName>
        <fullName evidence="6">N-(2-amino-2-carboxyethyl)-L-glutamate synthase</fullName>
        <ecNumber evidence="5">2.5.1.140</ecNumber>
    </recommendedName>
</protein>
<dbReference type="NCBIfam" id="TIGR03945">
    <property type="entry name" value="PLP_SbnA_fam"/>
    <property type="match status" value="1"/>
</dbReference>
<comment type="cofactor">
    <cofactor evidence="1">
        <name>pyridoxal 5'-phosphate</name>
        <dbReference type="ChEBI" id="CHEBI:597326"/>
    </cofactor>
</comment>
<accession>A0A937FD29</accession>
<sequence>MNNTQHNIHPNVLATIGNTPMIHLMNLCPEFNVNIYGKMEAFNPGGSIKDRTATNILVDAINKGEINKDTTIVESSSGNMAIGLAQTCLMYGLKLVVVVDPLINKHTLKILKTYGAKIEQVTEQENGSYLNARLKKVENLLKVVENSFWPNQYANHANPEAHYNTMREIAEALNNQVDYLFAATSTCGTIMGCAEYLKKHNLKTKIVAVDAMGSVLFGQAPGKRLIPGHGAGRPSILIDKSYIDEVVHITDQECIEGCHQLLQREAILAGGSSGAVVSALQKLVPSLPSNANCAIILCDRGERYLDTIYSTEWVNQNFPESNTLLKQQTLSHQWA</sequence>
<dbReference type="RefSeq" id="WP_202246114.1">
    <property type="nucleotide sequence ID" value="NZ_JAESIY010000012.1"/>
</dbReference>
<comment type="subunit">
    <text evidence="4">Homodimer.</text>
</comment>
<evidence type="ECO:0000256" key="7">
    <source>
        <dbReference type="ARBA" id="ARBA00022679"/>
    </source>
</evidence>
<dbReference type="InterPro" id="IPR001926">
    <property type="entry name" value="TrpB-like_PALP"/>
</dbReference>
<reference evidence="10" key="1">
    <citation type="submission" date="2021-01" db="EMBL/GenBank/DDBJ databases">
        <title>Fulvivirga kasyanovii gen. nov., sp nov., a novel member of the phylum Bacteroidetes isolated from seawater in a mussel farm.</title>
        <authorList>
            <person name="Zhao L.-H."/>
            <person name="Wang Z.-J."/>
        </authorList>
    </citation>
    <scope>NUCLEOTIDE SEQUENCE</scope>
    <source>
        <strain evidence="10">2943</strain>
    </source>
</reference>
<dbReference type="GO" id="GO:0016765">
    <property type="term" value="F:transferase activity, transferring alkyl or aryl (other than methyl) groups"/>
    <property type="evidence" value="ECO:0007669"/>
    <property type="project" value="UniProtKB-ARBA"/>
</dbReference>
<evidence type="ECO:0000256" key="2">
    <source>
        <dbReference type="ARBA" id="ARBA00004924"/>
    </source>
</evidence>
<evidence type="ECO:0000313" key="10">
    <source>
        <dbReference type="EMBL" id="MBL3658318.1"/>
    </source>
</evidence>
<feature type="domain" description="Tryptophan synthase beta chain-like PALP" evidence="9">
    <location>
        <begin position="14"/>
        <end position="299"/>
    </location>
</feature>
<evidence type="ECO:0000256" key="1">
    <source>
        <dbReference type="ARBA" id="ARBA00001933"/>
    </source>
</evidence>
<organism evidence="10 11">
    <name type="scientific">Fulvivirga sediminis</name>
    <dbReference type="NCBI Taxonomy" id="2803949"/>
    <lineage>
        <taxon>Bacteria</taxon>
        <taxon>Pseudomonadati</taxon>
        <taxon>Bacteroidota</taxon>
        <taxon>Cytophagia</taxon>
        <taxon>Cytophagales</taxon>
        <taxon>Fulvivirgaceae</taxon>
        <taxon>Fulvivirga</taxon>
    </lineage>
</organism>
<keyword evidence="11" id="KW-1185">Reference proteome</keyword>
<name>A0A937FD29_9BACT</name>
<keyword evidence="7" id="KW-0808">Transferase</keyword>
<dbReference type="Gene3D" id="3.40.50.1100">
    <property type="match status" value="2"/>
</dbReference>
<evidence type="ECO:0000259" key="9">
    <source>
        <dbReference type="Pfam" id="PF00291"/>
    </source>
</evidence>
<comment type="similarity">
    <text evidence="3">Belongs to the cysteine synthase/cystathionine beta-synthase family. SbnA subfamily.</text>
</comment>
<proteinExistence type="inferred from homology"/>
<dbReference type="PROSITE" id="PS00901">
    <property type="entry name" value="CYS_SYNTHASE"/>
    <property type="match status" value="1"/>
</dbReference>
<comment type="caution">
    <text evidence="10">The sequence shown here is derived from an EMBL/GenBank/DDBJ whole genome shotgun (WGS) entry which is preliminary data.</text>
</comment>
<dbReference type="EMBL" id="JAESIY010000012">
    <property type="protein sequence ID" value="MBL3658318.1"/>
    <property type="molecule type" value="Genomic_DNA"/>
</dbReference>
<dbReference type="InterPro" id="IPR050214">
    <property type="entry name" value="Cys_Synth/Cystath_Beta-Synth"/>
</dbReference>
<dbReference type="InterPro" id="IPR001216">
    <property type="entry name" value="P-phosphate_BS"/>
</dbReference>
<evidence type="ECO:0000256" key="5">
    <source>
        <dbReference type="ARBA" id="ARBA00012331"/>
    </source>
</evidence>
<dbReference type="SUPFAM" id="SSF53686">
    <property type="entry name" value="Tryptophan synthase beta subunit-like PLP-dependent enzymes"/>
    <property type="match status" value="1"/>
</dbReference>
<evidence type="ECO:0000256" key="4">
    <source>
        <dbReference type="ARBA" id="ARBA00011738"/>
    </source>
</evidence>
<dbReference type="EC" id="2.5.1.140" evidence="5"/>
<dbReference type="GO" id="GO:0006535">
    <property type="term" value="P:cysteine biosynthetic process from serine"/>
    <property type="evidence" value="ECO:0007669"/>
    <property type="project" value="InterPro"/>
</dbReference>
<comment type="pathway">
    <text evidence="2">Siderophore biosynthesis.</text>
</comment>
<dbReference type="Proteomes" id="UP000659388">
    <property type="component" value="Unassembled WGS sequence"/>
</dbReference>
<evidence type="ECO:0000256" key="6">
    <source>
        <dbReference type="ARBA" id="ARBA00016985"/>
    </source>
</evidence>
<keyword evidence="8" id="KW-0663">Pyridoxal phosphate</keyword>
<evidence type="ECO:0000313" key="11">
    <source>
        <dbReference type="Proteomes" id="UP000659388"/>
    </source>
</evidence>
<gene>
    <name evidence="10" type="primary">sbnA</name>
    <name evidence="10" type="ORF">JL102_19355</name>
</gene>
<dbReference type="AlphaFoldDB" id="A0A937FD29"/>
<dbReference type="PANTHER" id="PTHR10314">
    <property type="entry name" value="CYSTATHIONINE BETA-SYNTHASE"/>
    <property type="match status" value="1"/>
</dbReference>